<protein>
    <submittedName>
        <fullName evidence="3">Uncharacterized protein</fullName>
    </submittedName>
</protein>
<organism evidence="3 4">
    <name type="scientific">Paraburkholderia phenazinium</name>
    <dbReference type="NCBI Taxonomy" id="60549"/>
    <lineage>
        <taxon>Bacteria</taxon>
        <taxon>Pseudomonadati</taxon>
        <taxon>Pseudomonadota</taxon>
        <taxon>Betaproteobacteria</taxon>
        <taxon>Burkholderiales</taxon>
        <taxon>Burkholderiaceae</taxon>
        <taxon>Paraburkholderia</taxon>
    </lineage>
</organism>
<gene>
    <name evidence="2" type="ORF">SAMN05216466_117159</name>
    <name evidence="3" type="ORF">SAMN05216466_12768</name>
</gene>
<dbReference type="OrthoDB" id="9131407at2"/>
<sequence>MSTATGRKKSSASLSDLGQIDAAASHTAFQYPTFGAIISGLALTGAIFVWLLLNAGHAYRIGYLVKFGFQPDALPWSTDQLVYLGYFAQEDYLLPLLGIFVCFASVFAAIFLFGNIARHRAKGKSGNLSSRNKAPSVSLVTFEVWAFWVAAIVLFALMIFSVVPMVLLEPVRSRGAADALREMSAIRHWDIKTMQDHQVQFVEFTLNKGGTIAGVPVSCNDKLCAIYTPSGPIHAHTVPLANVETWSTIDLNEVPAALRAMTVP</sequence>
<proteinExistence type="predicted"/>
<accession>A0A1G8LX02</accession>
<keyword evidence="1" id="KW-1133">Transmembrane helix</keyword>
<dbReference type="Proteomes" id="UP000199706">
    <property type="component" value="Unassembled WGS sequence"/>
</dbReference>
<feature type="transmembrane region" description="Helical" evidence="1">
    <location>
        <begin position="92"/>
        <end position="116"/>
    </location>
</feature>
<keyword evidence="1" id="KW-0472">Membrane</keyword>
<feature type="transmembrane region" description="Helical" evidence="1">
    <location>
        <begin position="34"/>
        <end position="53"/>
    </location>
</feature>
<keyword evidence="1" id="KW-0812">Transmembrane</keyword>
<name>A0A1G8LX02_9BURK</name>
<evidence type="ECO:0000313" key="3">
    <source>
        <dbReference type="EMBL" id="SDI60241.1"/>
    </source>
</evidence>
<dbReference type="RefSeq" id="WP_090690593.1">
    <property type="nucleotide sequence ID" value="NZ_FNCJ01000017.1"/>
</dbReference>
<reference evidence="3 4" key="1">
    <citation type="submission" date="2016-10" db="EMBL/GenBank/DDBJ databases">
        <authorList>
            <person name="de Groot N.N."/>
        </authorList>
    </citation>
    <scope>NUCLEOTIDE SEQUENCE [LARGE SCALE GENOMIC DNA]</scope>
    <source>
        <strain evidence="3 4">LMG 2247</strain>
    </source>
</reference>
<evidence type="ECO:0000313" key="2">
    <source>
        <dbReference type="EMBL" id="SDI12897.1"/>
    </source>
</evidence>
<dbReference type="AlphaFoldDB" id="A0A1G8LX02"/>
<evidence type="ECO:0000256" key="1">
    <source>
        <dbReference type="SAM" id="Phobius"/>
    </source>
</evidence>
<dbReference type="EMBL" id="FNCJ01000027">
    <property type="protein sequence ID" value="SDI60241.1"/>
    <property type="molecule type" value="Genomic_DNA"/>
</dbReference>
<evidence type="ECO:0000313" key="4">
    <source>
        <dbReference type="Proteomes" id="UP000199706"/>
    </source>
</evidence>
<feature type="transmembrane region" description="Helical" evidence="1">
    <location>
        <begin position="137"/>
        <end position="163"/>
    </location>
</feature>
<dbReference type="EMBL" id="FNCJ01000017">
    <property type="protein sequence ID" value="SDI12897.1"/>
    <property type="molecule type" value="Genomic_DNA"/>
</dbReference>